<evidence type="ECO:0000256" key="3">
    <source>
        <dbReference type="ARBA" id="ARBA00022448"/>
    </source>
</evidence>
<feature type="domain" description="Cation efflux protein cytoplasmic" evidence="11">
    <location>
        <begin position="289"/>
        <end position="360"/>
    </location>
</feature>
<keyword evidence="4 9" id="KW-0812">Transmembrane</keyword>
<comment type="subcellular location">
    <subcellularLocation>
        <location evidence="1">Membrane</location>
        <topology evidence="1">Multi-pass membrane protein</topology>
    </subcellularLocation>
</comment>
<keyword evidence="6" id="KW-0406">Ion transport</keyword>
<dbReference type="PANTHER" id="PTHR11562">
    <property type="entry name" value="CATION EFFLUX PROTEIN/ ZINC TRANSPORTER"/>
    <property type="match status" value="1"/>
</dbReference>
<feature type="transmembrane region" description="Helical" evidence="9">
    <location>
        <begin position="252"/>
        <end position="272"/>
    </location>
</feature>
<name>A0A0F6QZA6_9CORY</name>
<keyword evidence="3" id="KW-0813">Transport</keyword>
<evidence type="ECO:0000256" key="4">
    <source>
        <dbReference type="ARBA" id="ARBA00022692"/>
    </source>
</evidence>
<dbReference type="NCBIfam" id="TIGR01297">
    <property type="entry name" value="CDF"/>
    <property type="match status" value="1"/>
</dbReference>
<proteinExistence type="inferred from homology"/>
<evidence type="ECO:0000256" key="9">
    <source>
        <dbReference type="SAM" id="Phobius"/>
    </source>
</evidence>
<evidence type="ECO:0000313" key="12">
    <source>
        <dbReference type="EMBL" id="AKE41037.1"/>
    </source>
</evidence>
<dbReference type="RefSeq" id="WP_083966409.1">
    <property type="nucleotide sequence ID" value="NZ_CP011312.1"/>
</dbReference>
<dbReference type="EMBL" id="CP011312">
    <property type="protein sequence ID" value="AKE41037.1"/>
    <property type="molecule type" value="Genomic_DNA"/>
</dbReference>
<dbReference type="SUPFAM" id="SSF161111">
    <property type="entry name" value="Cation efflux protein transmembrane domain-like"/>
    <property type="match status" value="1"/>
</dbReference>
<evidence type="ECO:0000256" key="7">
    <source>
        <dbReference type="ARBA" id="ARBA00023136"/>
    </source>
</evidence>
<dbReference type="Proteomes" id="UP000033457">
    <property type="component" value="Chromosome"/>
</dbReference>
<dbReference type="KEGG" id="cku:UL82_04160"/>
<dbReference type="InterPro" id="IPR050681">
    <property type="entry name" value="CDF/SLC30A"/>
</dbReference>
<dbReference type="InterPro" id="IPR058533">
    <property type="entry name" value="Cation_efflux_TM"/>
</dbReference>
<dbReference type="AlphaFoldDB" id="A0A0F6QZA6"/>
<keyword evidence="5 9" id="KW-1133">Transmembrane helix</keyword>
<evidence type="ECO:0000259" key="11">
    <source>
        <dbReference type="Pfam" id="PF16916"/>
    </source>
</evidence>
<accession>A0A0F6QZA6</accession>
<dbReference type="SUPFAM" id="SSF160240">
    <property type="entry name" value="Cation efflux protein cytoplasmic domain-like"/>
    <property type="match status" value="1"/>
</dbReference>
<evidence type="ECO:0000313" key="13">
    <source>
        <dbReference type="Proteomes" id="UP000033457"/>
    </source>
</evidence>
<feature type="transmembrane region" description="Helical" evidence="9">
    <location>
        <begin position="190"/>
        <end position="213"/>
    </location>
</feature>
<protein>
    <submittedName>
        <fullName evidence="12">Cation diffusion facilitator family transporter</fullName>
    </submittedName>
</protein>
<dbReference type="InterPro" id="IPR027469">
    <property type="entry name" value="Cation_efflux_TMD_sf"/>
</dbReference>
<sequence length="373" mass="40612">MTNAPDSHRRKLYQNQRVPQYIPARGETTAHAAHLHSHAVHEHAHDHQGHTHDHHAHNHDHQGHGHHHGDDHSHGHSHGHDHAHVPSSLKALIAVIGFTTAVFLAEVIGGLLSGSLALLSDAMHMLSDSTGLIVALVAMLIACRKANSIATFGYRRVEVMAALINAVTVTAISVWIVIEAISRLRSQEEVNSTMMLVVGIIGLTANIFGALVLHRHKDEGVNLQGAYLHVLVDLFGSVVVIVAAIVLKFTGITWVDTIGSLIIAGMILPRSFQLLKKTTMVLMEHAPANMDMRRVEHALKTVVGVESVHDLHVWSLDGNETLATCHLILDENVTPGVVLDTAQAELRKLGIGHSTIQLEEKGHLEHEEVCSPH</sequence>
<dbReference type="PANTHER" id="PTHR11562:SF17">
    <property type="entry name" value="RE54080P-RELATED"/>
    <property type="match status" value="1"/>
</dbReference>
<feature type="compositionally biased region" description="Basic and acidic residues" evidence="8">
    <location>
        <begin position="59"/>
        <end position="83"/>
    </location>
</feature>
<evidence type="ECO:0000256" key="5">
    <source>
        <dbReference type="ARBA" id="ARBA00022989"/>
    </source>
</evidence>
<evidence type="ECO:0000259" key="10">
    <source>
        <dbReference type="Pfam" id="PF01545"/>
    </source>
</evidence>
<reference evidence="12 13" key="1">
    <citation type="journal article" date="2015" name="Genome Announc.">
        <title>Complete Genome Sequence of Corynebacterium kutscheri DSM 20755, a Corynebacterial Type Strain with Remarkably Low G+C Content of Chromosomal DNA.</title>
        <authorList>
            <person name="Ruckert C."/>
            <person name="Albersmeier A."/>
            <person name="Winkler A."/>
            <person name="Tauch A."/>
        </authorList>
    </citation>
    <scope>NUCLEOTIDE SEQUENCE [LARGE SCALE GENOMIC DNA]</scope>
    <source>
        <strain evidence="12 13">DSM 20755</strain>
    </source>
</reference>
<dbReference type="InterPro" id="IPR036837">
    <property type="entry name" value="Cation_efflux_CTD_sf"/>
</dbReference>
<evidence type="ECO:0000256" key="1">
    <source>
        <dbReference type="ARBA" id="ARBA00004141"/>
    </source>
</evidence>
<feature type="region of interest" description="Disordered" evidence="8">
    <location>
        <begin position="27"/>
        <end position="83"/>
    </location>
</feature>
<organism evidence="12 13">
    <name type="scientific">Corynebacterium kutscheri</name>
    <dbReference type="NCBI Taxonomy" id="35755"/>
    <lineage>
        <taxon>Bacteria</taxon>
        <taxon>Bacillati</taxon>
        <taxon>Actinomycetota</taxon>
        <taxon>Actinomycetes</taxon>
        <taxon>Mycobacteriales</taxon>
        <taxon>Corynebacteriaceae</taxon>
        <taxon>Corynebacterium</taxon>
    </lineage>
</organism>
<comment type="similarity">
    <text evidence="2">Belongs to the cation diffusion facilitator (CDF) transporter (TC 2.A.4) family. SLC30A subfamily.</text>
</comment>
<keyword evidence="13" id="KW-1185">Reference proteome</keyword>
<evidence type="ECO:0000256" key="2">
    <source>
        <dbReference type="ARBA" id="ARBA00008873"/>
    </source>
</evidence>
<dbReference type="InterPro" id="IPR027470">
    <property type="entry name" value="Cation_efflux_CTD"/>
</dbReference>
<dbReference type="OrthoDB" id="9809646at2"/>
<feature type="compositionally biased region" description="Basic and acidic residues" evidence="8">
    <location>
        <begin position="39"/>
        <end position="51"/>
    </location>
</feature>
<dbReference type="STRING" id="35755.UL82_04160"/>
<feature type="transmembrane region" description="Helical" evidence="9">
    <location>
        <begin position="130"/>
        <end position="147"/>
    </location>
</feature>
<dbReference type="Gene3D" id="1.20.1510.10">
    <property type="entry name" value="Cation efflux protein transmembrane domain"/>
    <property type="match status" value="1"/>
</dbReference>
<dbReference type="GO" id="GO:0005886">
    <property type="term" value="C:plasma membrane"/>
    <property type="evidence" value="ECO:0007669"/>
    <property type="project" value="TreeGrafter"/>
</dbReference>
<dbReference type="InterPro" id="IPR002524">
    <property type="entry name" value="Cation_efflux"/>
</dbReference>
<feature type="domain" description="Cation efflux protein transmembrane" evidence="10">
    <location>
        <begin position="92"/>
        <end position="283"/>
    </location>
</feature>
<evidence type="ECO:0000256" key="8">
    <source>
        <dbReference type="SAM" id="MobiDB-lite"/>
    </source>
</evidence>
<dbReference type="GO" id="GO:0005385">
    <property type="term" value="F:zinc ion transmembrane transporter activity"/>
    <property type="evidence" value="ECO:0007669"/>
    <property type="project" value="TreeGrafter"/>
</dbReference>
<dbReference type="Pfam" id="PF01545">
    <property type="entry name" value="Cation_efflux"/>
    <property type="match status" value="1"/>
</dbReference>
<evidence type="ECO:0000256" key="6">
    <source>
        <dbReference type="ARBA" id="ARBA00023065"/>
    </source>
</evidence>
<feature type="transmembrane region" description="Helical" evidence="9">
    <location>
        <begin position="159"/>
        <end position="178"/>
    </location>
</feature>
<feature type="transmembrane region" description="Helical" evidence="9">
    <location>
        <begin position="225"/>
        <end position="246"/>
    </location>
</feature>
<feature type="transmembrane region" description="Helical" evidence="9">
    <location>
        <begin position="91"/>
        <end position="118"/>
    </location>
</feature>
<dbReference type="Pfam" id="PF16916">
    <property type="entry name" value="ZT_dimer"/>
    <property type="match status" value="1"/>
</dbReference>
<keyword evidence="7 9" id="KW-0472">Membrane</keyword>
<dbReference type="HOGENOM" id="CLU_013430_0_0_11"/>
<gene>
    <name evidence="12" type="ORF">UL82_04160</name>
</gene>